<feature type="binding site" evidence="9">
    <location>
        <begin position="61"/>
        <end position="65"/>
    </location>
    <ligand>
        <name>GTP</name>
        <dbReference type="ChEBI" id="CHEBI:37565"/>
    </ligand>
</feature>
<feature type="binding site" evidence="9">
    <location>
        <position position="77"/>
    </location>
    <ligand>
        <name>Zn(2+)</name>
        <dbReference type="ChEBI" id="CHEBI:29105"/>
        <note>catalytic</note>
    </ligand>
</feature>
<evidence type="ECO:0000313" key="11">
    <source>
        <dbReference type="EMBL" id="KEQ00951.1"/>
    </source>
</evidence>
<dbReference type="GO" id="GO:0005829">
    <property type="term" value="C:cytosol"/>
    <property type="evidence" value="ECO:0007669"/>
    <property type="project" value="TreeGrafter"/>
</dbReference>
<evidence type="ECO:0000313" key="12">
    <source>
        <dbReference type="Proteomes" id="UP000027644"/>
    </source>
</evidence>
<feature type="active site" description="Nucleophile" evidence="9">
    <location>
        <position position="140"/>
    </location>
</feature>
<feature type="binding site" evidence="9">
    <location>
        <position position="66"/>
    </location>
    <ligand>
        <name>Zn(2+)</name>
        <dbReference type="ChEBI" id="CHEBI:29105"/>
        <note>catalytic</note>
    </ligand>
</feature>
<feature type="binding site" evidence="9">
    <location>
        <position position="79"/>
    </location>
    <ligand>
        <name>Zn(2+)</name>
        <dbReference type="ChEBI" id="CHEBI:29105"/>
        <note>catalytic</note>
    </ligand>
</feature>
<name>A0A074V6Z1_9NEIS</name>
<evidence type="ECO:0000256" key="7">
    <source>
        <dbReference type="ARBA" id="ARBA00023134"/>
    </source>
</evidence>
<comment type="cofactor">
    <cofactor evidence="9">
        <name>Zn(2+)</name>
        <dbReference type="ChEBI" id="CHEBI:29105"/>
    </cofactor>
    <text evidence="9">Binds 1 zinc ion per subunit.</text>
</comment>
<dbReference type="GO" id="GO:0003935">
    <property type="term" value="F:GTP cyclohydrolase II activity"/>
    <property type="evidence" value="ECO:0007669"/>
    <property type="project" value="UniProtKB-UniRule"/>
</dbReference>
<dbReference type="CDD" id="cd00641">
    <property type="entry name" value="GTP_cyclohydro2"/>
    <property type="match status" value="1"/>
</dbReference>
<comment type="catalytic activity">
    <reaction evidence="8 9">
        <text>GTP + 4 H2O = 2,5-diamino-6-hydroxy-4-(5-phosphoribosylamino)-pyrimidine + formate + 2 phosphate + 3 H(+)</text>
        <dbReference type="Rhea" id="RHEA:23704"/>
        <dbReference type="ChEBI" id="CHEBI:15377"/>
        <dbReference type="ChEBI" id="CHEBI:15378"/>
        <dbReference type="ChEBI" id="CHEBI:15740"/>
        <dbReference type="ChEBI" id="CHEBI:37565"/>
        <dbReference type="ChEBI" id="CHEBI:43474"/>
        <dbReference type="ChEBI" id="CHEBI:58614"/>
        <dbReference type="EC" id="3.5.4.25"/>
    </reaction>
</comment>
<gene>
    <name evidence="9" type="primary">ribA</name>
    <name evidence="11" type="ORF">SASC598J21_013100</name>
</gene>
<reference evidence="11 12" key="1">
    <citation type="journal article" date="2014" name="PLoS Genet.">
        <title>Hidden diversity in honey bee gut symbionts detected by single-cell genomics.</title>
        <authorList>
            <person name="Engel P."/>
            <person name="Stepanauskas R."/>
            <person name="Moran N."/>
        </authorList>
    </citation>
    <scope>NUCLEOTIDE SEQUENCE [LARGE SCALE GENOMIC DNA]</scope>
    <source>
        <strain evidence="11 12">SCGC AB-598-J21</strain>
    </source>
</reference>
<feature type="binding site" evidence="9">
    <location>
        <position position="161"/>
    </location>
    <ligand>
        <name>GTP</name>
        <dbReference type="ChEBI" id="CHEBI:37565"/>
    </ligand>
</feature>
<sequence>MSKIYQNQIQDNSPVRFIASCRLPTQWGEFTMHGFEDVRNRQEHIALTVGDISTGEDILGRIHSECLTGDALFSKRCDCGPQLEAAMKAVQEAGKGVIIYLRQEGRGIGLLNKIRAYKLQDEGLDTVEANLALNLPIDARDFSLAKHILDHLGIQSVQLMTNNPQKVDTLKALGIHVTNRVPLHVGQNPENRHYLHTKMEKLGHFAD</sequence>
<dbReference type="FunFam" id="3.40.50.10990:FF:000002">
    <property type="entry name" value="GTP cyclohydrolase-2"/>
    <property type="match status" value="1"/>
</dbReference>
<dbReference type="GO" id="GO:0005525">
    <property type="term" value="F:GTP binding"/>
    <property type="evidence" value="ECO:0007669"/>
    <property type="project" value="UniProtKB-KW"/>
</dbReference>
<comment type="similarity">
    <text evidence="9">Belongs to the GTP cyclohydrolase II family.</text>
</comment>
<keyword evidence="4 9" id="KW-0547">Nucleotide-binding</keyword>
<feature type="domain" description="GTP cyclohydrolase II" evidence="10">
    <location>
        <begin position="19"/>
        <end position="182"/>
    </location>
</feature>
<evidence type="ECO:0000256" key="5">
    <source>
        <dbReference type="ARBA" id="ARBA00022801"/>
    </source>
</evidence>
<dbReference type="NCBIfam" id="NF001591">
    <property type="entry name" value="PRK00393.1"/>
    <property type="match status" value="1"/>
</dbReference>
<feature type="binding site" evidence="9">
    <location>
        <begin position="104"/>
        <end position="106"/>
    </location>
    <ligand>
        <name>GTP</name>
        <dbReference type="ChEBI" id="CHEBI:37565"/>
    </ligand>
</feature>
<feature type="active site" description="Proton acceptor" evidence="9">
    <location>
        <position position="138"/>
    </location>
</feature>
<comment type="pathway">
    <text evidence="1 9">Cofactor biosynthesis; riboflavin biosynthesis; 5-amino-6-(D-ribitylamino)uracil from GTP: step 1/4.</text>
</comment>
<dbReference type="InterPro" id="IPR036144">
    <property type="entry name" value="RibA-like_sf"/>
</dbReference>
<dbReference type="NCBIfam" id="TIGR00505">
    <property type="entry name" value="ribA"/>
    <property type="match status" value="1"/>
</dbReference>
<evidence type="ECO:0000256" key="8">
    <source>
        <dbReference type="ARBA" id="ARBA00049295"/>
    </source>
</evidence>
<dbReference type="Pfam" id="PF00925">
    <property type="entry name" value="GTP_cyclohydro2"/>
    <property type="match status" value="1"/>
</dbReference>
<keyword evidence="5 9" id="KW-0378">Hydrolase</keyword>
<keyword evidence="7 9" id="KW-0342">GTP-binding</keyword>
<evidence type="ECO:0000259" key="10">
    <source>
        <dbReference type="Pfam" id="PF00925"/>
    </source>
</evidence>
<keyword evidence="6 9" id="KW-0862">Zinc</keyword>
<comment type="caution">
    <text evidence="11">The sequence shown here is derived from an EMBL/GenBank/DDBJ whole genome shotgun (WGS) entry which is preliminary data.</text>
</comment>
<protein>
    <recommendedName>
        <fullName evidence="9">GTP cyclohydrolase-2</fullName>
        <ecNumber evidence="9">3.5.4.25</ecNumber>
    </recommendedName>
    <alternativeName>
        <fullName evidence="9">GTP cyclohydrolase II</fullName>
    </alternativeName>
</protein>
<feature type="binding site" evidence="9">
    <location>
        <position position="82"/>
    </location>
    <ligand>
        <name>GTP</name>
        <dbReference type="ChEBI" id="CHEBI:37565"/>
    </ligand>
</feature>
<dbReference type="Gene3D" id="3.40.50.10990">
    <property type="entry name" value="GTP cyclohydrolase II"/>
    <property type="match status" value="1"/>
</dbReference>
<dbReference type="AlphaFoldDB" id="A0A074V6Z1"/>
<dbReference type="PANTHER" id="PTHR21327:SF18">
    <property type="entry name" value="3,4-DIHYDROXY-2-BUTANONE 4-PHOSPHATE SYNTHASE"/>
    <property type="match status" value="1"/>
</dbReference>
<evidence type="ECO:0000256" key="2">
    <source>
        <dbReference type="ARBA" id="ARBA00022619"/>
    </source>
</evidence>
<dbReference type="SUPFAM" id="SSF142695">
    <property type="entry name" value="RibA-like"/>
    <property type="match status" value="1"/>
</dbReference>
<evidence type="ECO:0000256" key="1">
    <source>
        <dbReference type="ARBA" id="ARBA00004853"/>
    </source>
</evidence>
<organism evidence="11 12">
    <name type="scientific">Snodgrassella alvi SCGC AB-598-J21</name>
    <dbReference type="NCBI Taxonomy" id="1385367"/>
    <lineage>
        <taxon>Bacteria</taxon>
        <taxon>Pseudomonadati</taxon>
        <taxon>Pseudomonadota</taxon>
        <taxon>Betaproteobacteria</taxon>
        <taxon>Neisseriales</taxon>
        <taxon>Neisseriaceae</taxon>
        <taxon>Snodgrassella</taxon>
    </lineage>
</organism>
<dbReference type="InterPro" id="IPR032677">
    <property type="entry name" value="GTP_cyclohydro_II"/>
</dbReference>
<keyword evidence="2 9" id="KW-0686">Riboflavin biosynthesis</keyword>
<feature type="binding site" evidence="9">
    <location>
        <position position="126"/>
    </location>
    <ligand>
        <name>GTP</name>
        <dbReference type="ChEBI" id="CHEBI:37565"/>
    </ligand>
</feature>
<proteinExistence type="inferred from homology"/>
<dbReference type="EC" id="3.5.4.25" evidence="9"/>
<dbReference type="EMBL" id="AVQL01000441">
    <property type="protein sequence ID" value="KEQ00951.1"/>
    <property type="molecule type" value="Genomic_DNA"/>
</dbReference>
<dbReference type="GO" id="GO:0009231">
    <property type="term" value="P:riboflavin biosynthetic process"/>
    <property type="evidence" value="ECO:0007669"/>
    <property type="project" value="UniProtKB-UniRule"/>
</dbReference>
<accession>A0A074V6Z1</accession>
<dbReference type="UniPathway" id="UPA00275">
    <property type="reaction ID" value="UER00400"/>
</dbReference>
<dbReference type="GO" id="GO:0008270">
    <property type="term" value="F:zinc ion binding"/>
    <property type="evidence" value="ECO:0007669"/>
    <property type="project" value="UniProtKB-UniRule"/>
</dbReference>
<feature type="binding site" evidence="9">
    <location>
        <position position="166"/>
    </location>
    <ligand>
        <name>GTP</name>
        <dbReference type="ChEBI" id="CHEBI:37565"/>
    </ligand>
</feature>
<keyword evidence="3 9" id="KW-0479">Metal-binding</keyword>
<evidence type="ECO:0000256" key="3">
    <source>
        <dbReference type="ARBA" id="ARBA00022723"/>
    </source>
</evidence>
<dbReference type="Proteomes" id="UP000027644">
    <property type="component" value="Unassembled WGS sequence"/>
</dbReference>
<dbReference type="HAMAP" id="MF_00179">
    <property type="entry name" value="RibA"/>
    <property type="match status" value="1"/>
</dbReference>
<evidence type="ECO:0000256" key="6">
    <source>
        <dbReference type="ARBA" id="ARBA00022833"/>
    </source>
</evidence>
<evidence type="ECO:0000256" key="9">
    <source>
        <dbReference type="HAMAP-Rule" id="MF_00179"/>
    </source>
</evidence>
<evidence type="ECO:0000256" key="4">
    <source>
        <dbReference type="ARBA" id="ARBA00022741"/>
    </source>
</evidence>
<comment type="function">
    <text evidence="9">Catalyzes the conversion of GTP to 2,5-diamino-6-ribosylamino-4(3H)-pyrimidinone 5'-phosphate (DARP), formate and pyrophosphate.</text>
</comment>
<dbReference type="PANTHER" id="PTHR21327">
    <property type="entry name" value="GTP CYCLOHYDROLASE II-RELATED"/>
    <property type="match status" value="1"/>
</dbReference>
<dbReference type="InterPro" id="IPR000926">
    <property type="entry name" value="RibA"/>
</dbReference>